<dbReference type="Gene3D" id="1.10.10.60">
    <property type="entry name" value="Homeodomain-like"/>
    <property type="match status" value="1"/>
</dbReference>
<accession>A0A6H9YT81</accession>
<dbReference type="InterPro" id="IPR035418">
    <property type="entry name" value="AraC-bd_2"/>
</dbReference>
<dbReference type="SMART" id="SM00342">
    <property type="entry name" value="HTH_ARAC"/>
    <property type="match status" value="1"/>
</dbReference>
<dbReference type="Proteomes" id="UP000468735">
    <property type="component" value="Unassembled WGS sequence"/>
</dbReference>
<dbReference type="Pfam" id="PF14525">
    <property type="entry name" value="AraC_binding_2"/>
    <property type="match status" value="1"/>
</dbReference>
<dbReference type="RefSeq" id="WP_151565847.1">
    <property type="nucleotide sequence ID" value="NZ_WBMT01000018.1"/>
</dbReference>
<protein>
    <submittedName>
        <fullName evidence="5">Helix-turn-helix domain-containing protein</fullName>
    </submittedName>
</protein>
<keyword evidence="3" id="KW-0804">Transcription</keyword>
<reference evidence="5 6" key="1">
    <citation type="submission" date="2019-09" db="EMBL/GenBank/DDBJ databases">
        <title>Actinomadura physcomitrii sp. nov., a novel actinomycete isolated from moss [Physcomitrium sphaericum (Ludw) Fuernr].</title>
        <authorList>
            <person name="Zhuang X."/>
            <person name="Liu C."/>
        </authorList>
    </citation>
    <scope>NUCLEOTIDE SEQUENCE [LARGE SCALE GENOMIC DNA]</scope>
    <source>
        <strain evidence="5 6">HMC1</strain>
    </source>
</reference>
<dbReference type="Pfam" id="PF12833">
    <property type="entry name" value="HTH_18"/>
    <property type="match status" value="1"/>
</dbReference>
<dbReference type="AlphaFoldDB" id="A0A6H9YT81"/>
<comment type="caution">
    <text evidence="5">The sequence shown here is derived from an EMBL/GenBank/DDBJ whole genome shotgun (WGS) entry which is preliminary data.</text>
</comment>
<dbReference type="InterPro" id="IPR050204">
    <property type="entry name" value="AraC_XylS_family_regulators"/>
</dbReference>
<dbReference type="PANTHER" id="PTHR46796">
    <property type="entry name" value="HTH-TYPE TRANSCRIPTIONAL ACTIVATOR RHAS-RELATED"/>
    <property type="match status" value="1"/>
</dbReference>
<dbReference type="InterPro" id="IPR020449">
    <property type="entry name" value="Tscrpt_reg_AraC-type_HTH"/>
</dbReference>
<dbReference type="InterPro" id="IPR018060">
    <property type="entry name" value="HTH_AraC"/>
</dbReference>
<dbReference type="EMBL" id="WBMT01000018">
    <property type="protein sequence ID" value="KAB2343623.1"/>
    <property type="molecule type" value="Genomic_DNA"/>
</dbReference>
<evidence type="ECO:0000259" key="4">
    <source>
        <dbReference type="PROSITE" id="PS01124"/>
    </source>
</evidence>
<evidence type="ECO:0000256" key="1">
    <source>
        <dbReference type="ARBA" id="ARBA00023015"/>
    </source>
</evidence>
<dbReference type="GO" id="GO:0003700">
    <property type="term" value="F:DNA-binding transcription factor activity"/>
    <property type="evidence" value="ECO:0007669"/>
    <property type="project" value="InterPro"/>
</dbReference>
<dbReference type="InterPro" id="IPR009057">
    <property type="entry name" value="Homeodomain-like_sf"/>
</dbReference>
<feature type="domain" description="HTH araC/xylS-type" evidence="4">
    <location>
        <begin position="212"/>
        <end position="313"/>
    </location>
</feature>
<proteinExistence type="predicted"/>
<keyword evidence="6" id="KW-1185">Reference proteome</keyword>
<dbReference type="PRINTS" id="PR00032">
    <property type="entry name" value="HTHARAC"/>
</dbReference>
<keyword evidence="1" id="KW-0805">Transcription regulation</keyword>
<organism evidence="5 6">
    <name type="scientific">Actinomadura rudentiformis</name>
    <dbReference type="NCBI Taxonomy" id="359158"/>
    <lineage>
        <taxon>Bacteria</taxon>
        <taxon>Bacillati</taxon>
        <taxon>Actinomycetota</taxon>
        <taxon>Actinomycetes</taxon>
        <taxon>Streptosporangiales</taxon>
        <taxon>Thermomonosporaceae</taxon>
        <taxon>Actinomadura</taxon>
    </lineage>
</organism>
<evidence type="ECO:0000256" key="2">
    <source>
        <dbReference type="ARBA" id="ARBA00023125"/>
    </source>
</evidence>
<dbReference type="OrthoDB" id="9799345at2"/>
<sequence>MTLTFSTTTVDEREQLEYWREVVCATFVPFDLETPERRVVGFRGEVSAEALDGMWVAKVVSEPHAVDRPPLLVRRSSEDDYLVNLAVRGRITVAQDGREALLRPGDLAVYDSARPCRIAGLDPFELLVLKVPRTLFEARCPLPRNATATPVRGDHGAGALLSTFFRSLTVQVPGLSPDVLSRVGGILLDLVAAALAERLDTGLDLPRAAHLARARRYIIDNIADPDLSPAMVAHALGVSVRYLHMLFRDENTSPFRWILEQRLDRAARLLADPRQAGWSVANIAFSVGFKDASHFTRTFKNRYGLRPRDYRAAPARRNALNAT</sequence>
<keyword evidence="2" id="KW-0238">DNA-binding</keyword>
<name>A0A6H9YT81_9ACTN</name>
<evidence type="ECO:0000256" key="3">
    <source>
        <dbReference type="ARBA" id="ARBA00023163"/>
    </source>
</evidence>
<evidence type="ECO:0000313" key="6">
    <source>
        <dbReference type="Proteomes" id="UP000468735"/>
    </source>
</evidence>
<dbReference type="PANTHER" id="PTHR46796:SF6">
    <property type="entry name" value="ARAC SUBFAMILY"/>
    <property type="match status" value="1"/>
</dbReference>
<dbReference type="GO" id="GO:0043565">
    <property type="term" value="F:sequence-specific DNA binding"/>
    <property type="evidence" value="ECO:0007669"/>
    <property type="project" value="InterPro"/>
</dbReference>
<gene>
    <name evidence="5" type="ORF">F8566_33335</name>
</gene>
<dbReference type="SUPFAM" id="SSF46689">
    <property type="entry name" value="Homeodomain-like"/>
    <property type="match status" value="1"/>
</dbReference>
<evidence type="ECO:0000313" key="5">
    <source>
        <dbReference type="EMBL" id="KAB2343623.1"/>
    </source>
</evidence>
<dbReference type="PROSITE" id="PS01124">
    <property type="entry name" value="HTH_ARAC_FAMILY_2"/>
    <property type="match status" value="1"/>
</dbReference>